<evidence type="ECO:0000259" key="2">
    <source>
        <dbReference type="Pfam" id="PF13201"/>
    </source>
</evidence>
<accession>B3JKQ4</accession>
<feature type="domain" description="Putative carbohydrate metabolism" evidence="2">
    <location>
        <begin position="77"/>
        <end position="321"/>
    </location>
</feature>
<dbReference type="Proteomes" id="UP000003146">
    <property type="component" value="Unassembled WGS sequence"/>
</dbReference>
<protein>
    <recommendedName>
        <fullName evidence="2">Putative carbohydrate metabolism domain-containing protein</fullName>
    </recommendedName>
</protein>
<dbReference type="AlphaFoldDB" id="B3JKQ4"/>
<dbReference type="eggNOG" id="ENOG502Z7VS">
    <property type="taxonomic scope" value="Bacteria"/>
</dbReference>
<reference evidence="3 4" key="1">
    <citation type="submission" date="2008-04" db="EMBL/GenBank/DDBJ databases">
        <title>Draft genome sequence of Bacteroides coprocola (DSM 17136).</title>
        <authorList>
            <person name="Sudarsanam P."/>
            <person name="Ley R."/>
            <person name="Guruge J."/>
            <person name="Turnbaugh P.J."/>
            <person name="Mahowald M."/>
            <person name="Liep D."/>
            <person name="Gordon J."/>
        </authorList>
    </citation>
    <scope>NUCLEOTIDE SEQUENCE [LARGE SCALE GENOMIC DNA]</scope>
    <source>
        <strain evidence="3 4">DSM 17136</strain>
    </source>
</reference>
<dbReference type="Pfam" id="PF13201">
    <property type="entry name" value="PCMD"/>
    <property type="match status" value="1"/>
</dbReference>
<feature type="chain" id="PRO_5002788306" description="Putative carbohydrate metabolism domain-containing protein" evidence="1">
    <location>
        <begin position="27"/>
        <end position="323"/>
    </location>
</feature>
<dbReference type="HOGENOM" id="CLU_859578_0_0_10"/>
<dbReference type="InterPro" id="IPR038653">
    <property type="entry name" value="Put_CMD_sf"/>
</dbReference>
<dbReference type="Gene3D" id="2.60.120.890">
    <property type="entry name" value="BT2081, beta-jelly-roll domain"/>
    <property type="match status" value="1"/>
</dbReference>
<comment type="caution">
    <text evidence="3">The sequence shown here is derived from an EMBL/GenBank/DDBJ whole genome shotgun (WGS) entry which is preliminary data.</text>
</comment>
<keyword evidence="1" id="KW-0732">Signal</keyword>
<evidence type="ECO:0000313" key="4">
    <source>
        <dbReference type="Proteomes" id="UP000003146"/>
    </source>
</evidence>
<sequence length="323" mass="35421">MNNVVIMKMKLVAVMALIAFPFIAYAQEKVVPLKYGNMDQWVTRKIHESGVIGGDTKLLYEVGPAKVIEGNEAYVNQGGSPWANSNVMAKVMGIVKTNTSVYPERRGNGYCARLETHIESVKVLGLVNITVLASGSMFLGDMKEPITGTKDGEKALNSGVKFTSRPKAVRYDYKVQMSGEANRIKQTGFSRKSVVPGQDCAIMTCLLQKRTEDANGNIIAKRVGTAVVRYSRTEGWNDKATYEIKYGDITHDSSYDPELMKLGVGGYYARNSKGESVLIQENGWADSDEAPTHLILQFTSSLGGAFVGSPGNKFWIDNVCLVY</sequence>
<reference evidence="3 4" key="2">
    <citation type="submission" date="2008-04" db="EMBL/GenBank/DDBJ databases">
        <authorList>
            <person name="Fulton L."/>
            <person name="Clifton S."/>
            <person name="Fulton B."/>
            <person name="Xu J."/>
            <person name="Minx P."/>
            <person name="Pepin K.H."/>
            <person name="Johnson M."/>
            <person name="Thiruvilangam P."/>
            <person name="Bhonagiri V."/>
            <person name="Nash W.E."/>
            <person name="Mardis E.R."/>
            <person name="Wilson R.K."/>
        </authorList>
    </citation>
    <scope>NUCLEOTIDE SEQUENCE [LARGE SCALE GENOMIC DNA]</scope>
    <source>
        <strain evidence="3 4">DSM 17136</strain>
    </source>
</reference>
<evidence type="ECO:0000256" key="1">
    <source>
        <dbReference type="SAM" id="SignalP"/>
    </source>
</evidence>
<feature type="signal peptide" evidence="1">
    <location>
        <begin position="1"/>
        <end position="26"/>
    </location>
</feature>
<dbReference type="InterPro" id="IPR025112">
    <property type="entry name" value="PCMD"/>
</dbReference>
<name>B3JKQ4_9BACT</name>
<proteinExistence type="predicted"/>
<organism evidence="3 4">
    <name type="scientific">Phocaeicola coprocola DSM 17136</name>
    <dbReference type="NCBI Taxonomy" id="470145"/>
    <lineage>
        <taxon>Bacteria</taxon>
        <taxon>Pseudomonadati</taxon>
        <taxon>Bacteroidota</taxon>
        <taxon>Bacteroidia</taxon>
        <taxon>Bacteroidales</taxon>
        <taxon>Bacteroidaceae</taxon>
        <taxon>Phocaeicola</taxon>
    </lineage>
</organism>
<dbReference type="EMBL" id="ABIY02000096">
    <property type="protein sequence ID" value="EDV00398.1"/>
    <property type="molecule type" value="Genomic_DNA"/>
</dbReference>
<evidence type="ECO:0000313" key="3">
    <source>
        <dbReference type="EMBL" id="EDV00398.1"/>
    </source>
</evidence>
<gene>
    <name evidence="3" type="ORF">BACCOP_02485</name>
</gene>
<dbReference type="STRING" id="470145.BACCOP_02485"/>